<gene>
    <name evidence="7" type="ORF">T069G_05710</name>
</gene>
<evidence type="ECO:0008006" key="9">
    <source>
        <dbReference type="Google" id="ProtNLM"/>
    </source>
</evidence>
<evidence type="ECO:0000313" key="8">
    <source>
        <dbReference type="Proteomes" id="UP001140511"/>
    </source>
</evidence>
<keyword evidence="8" id="KW-1185">Reference proteome</keyword>
<keyword evidence="4" id="KW-0804">Transcription</keyword>
<feature type="region of interest" description="Disordered" evidence="6">
    <location>
        <begin position="57"/>
        <end position="80"/>
    </location>
</feature>
<evidence type="ECO:0000256" key="5">
    <source>
        <dbReference type="ARBA" id="ARBA00023242"/>
    </source>
</evidence>
<feature type="region of interest" description="Disordered" evidence="6">
    <location>
        <begin position="100"/>
        <end position="132"/>
    </location>
</feature>
<evidence type="ECO:0000256" key="1">
    <source>
        <dbReference type="ARBA" id="ARBA00004123"/>
    </source>
</evidence>
<proteinExistence type="predicted"/>
<dbReference type="Proteomes" id="UP001140511">
    <property type="component" value="Unassembled WGS sequence"/>
</dbReference>
<dbReference type="InterPro" id="IPR051089">
    <property type="entry name" value="prtT"/>
</dbReference>
<dbReference type="PANTHER" id="PTHR31845:SF32">
    <property type="entry name" value="MISCELLANEOUS ZN(II)2CYS6 TRANSCRIPTION FACTOR (EUROFUNG)-RELATED"/>
    <property type="match status" value="1"/>
</dbReference>
<evidence type="ECO:0000313" key="7">
    <source>
        <dbReference type="EMBL" id="KAJ4860722.1"/>
    </source>
</evidence>
<dbReference type="PANTHER" id="PTHR31845">
    <property type="entry name" value="FINGER DOMAIN PROTEIN, PUTATIVE-RELATED"/>
    <property type="match status" value="1"/>
</dbReference>
<keyword evidence="5" id="KW-0539">Nucleus</keyword>
<comment type="caution">
    <text evidence="7">The sequence shown here is derived from an EMBL/GenBank/DDBJ whole genome shotgun (WGS) entry which is preliminary data.</text>
</comment>
<reference evidence="7" key="1">
    <citation type="submission" date="2022-09" db="EMBL/GenBank/DDBJ databases">
        <title>Chromosome-level assembly of Trichoderma breve T069, a fungus used in development of biopesticide product.</title>
        <authorList>
            <person name="Lin R."/>
            <person name="Liu T."/>
        </authorList>
    </citation>
    <scope>NUCLEOTIDE SEQUENCE</scope>
    <source>
        <strain evidence="7">T069</strain>
    </source>
</reference>
<keyword evidence="3" id="KW-0238">DNA-binding</keyword>
<evidence type="ECO:0000256" key="3">
    <source>
        <dbReference type="ARBA" id="ARBA00023125"/>
    </source>
</evidence>
<sequence length="551" mass="62345">MESDTSHEPTLAESLTPAPYGSACVACSRGKCKCFYRSDGSGCERCHRLGKACEQTASIRKRRTQKASSRSVQPPPPRNLLEEKLDNVLSILRSQASTKQLVEQTLEGEPSNNTTLSNTDSLHNPITPSIARGPEVVIDTTESVVHLFRPVESPDDSPSSATSPQLLIAGDVPIHGITALNAEEQLATFRRAFIPAFPFIHIPTTTSASDLYREKPFVWLVIIALTTKVVSKQFDLADHIWKIISQRVLCEHHANVDLLLGIICFASWSHYFKKDKPFMTMLTQMAVSMAFELDLHKDTTPGISPRGKPSRLLTRQTYARPVRTIEERRTFAALYYLTSATWAAYRKTYPLDWTLYLEDCARVLSQGVTIFYLLSTELKIKEFFLRHKESNNQHNGIQIRRVQDLESALAVIEHLLAVFDDLPILDWVGISVDYVTQLTHCLVVLFKLNTLKEPGWDLFETRKRADVIQILDQYYEKAERASEIIGIVEMATNMAYLNLEEDIAEELPGLTTDNIVPDDLVMSLAQESWLSDLIEDPWDYVSQLNETEYCF</sequence>
<organism evidence="7 8">
    <name type="scientific">Trichoderma breve</name>
    <dbReference type="NCBI Taxonomy" id="2034170"/>
    <lineage>
        <taxon>Eukaryota</taxon>
        <taxon>Fungi</taxon>
        <taxon>Dikarya</taxon>
        <taxon>Ascomycota</taxon>
        <taxon>Pezizomycotina</taxon>
        <taxon>Sordariomycetes</taxon>
        <taxon>Hypocreomycetidae</taxon>
        <taxon>Hypocreales</taxon>
        <taxon>Hypocreaceae</taxon>
        <taxon>Trichoderma</taxon>
    </lineage>
</organism>
<dbReference type="RefSeq" id="XP_056029778.1">
    <property type="nucleotide sequence ID" value="XM_056172920.1"/>
</dbReference>
<dbReference type="GO" id="GO:0000976">
    <property type="term" value="F:transcription cis-regulatory region binding"/>
    <property type="evidence" value="ECO:0007669"/>
    <property type="project" value="TreeGrafter"/>
</dbReference>
<keyword evidence="2" id="KW-0805">Transcription regulation</keyword>
<dbReference type="InterPro" id="IPR036864">
    <property type="entry name" value="Zn2-C6_fun-type_DNA-bd_sf"/>
</dbReference>
<evidence type="ECO:0000256" key="2">
    <source>
        <dbReference type="ARBA" id="ARBA00023015"/>
    </source>
</evidence>
<accession>A0A9W9E8R8</accession>
<evidence type="ECO:0000256" key="6">
    <source>
        <dbReference type="SAM" id="MobiDB-lite"/>
    </source>
</evidence>
<dbReference type="GO" id="GO:0000981">
    <property type="term" value="F:DNA-binding transcription factor activity, RNA polymerase II-specific"/>
    <property type="evidence" value="ECO:0007669"/>
    <property type="project" value="InterPro"/>
</dbReference>
<feature type="compositionally biased region" description="Polar residues" evidence="6">
    <location>
        <begin position="110"/>
        <end position="127"/>
    </location>
</feature>
<dbReference type="SUPFAM" id="SSF57701">
    <property type="entry name" value="Zn2/Cys6 DNA-binding domain"/>
    <property type="match status" value="1"/>
</dbReference>
<dbReference type="EMBL" id="JAOPEN010000003">
    <property type="protein sequence ID" value="KAJ4860722.1"/>
    <property type="molecule type" value="Genomic_DNA"/>
</dbReference>
<comment type="subcellular location">
    <subcellularLocation>
        <location evidence="1">Nucleus</location>
    </subcellularLocation>
</comment>
<dbReference type="AlphaFoldDB" id="A0A9W9E8R8"/>
<protein>
    <recommendedName>
        <fullName evidence="9">Zn(2)-C6 fungal-type domain-containing protein</fullName>
    </recommendedName>
</protein>
<dbReference type="GO" id="GO:0005634">
    <property type="term" value="C:nucleus"/>
    <property type="evidence" value="ECO:0007669"/>
    <property type="project" value="UniProtKB-SubCell"/>
</dbReference>
<evidence type="ECO:0000256" key="4">
    <source>
        <dbReference type="ARBA" id="ARBA00023163"/>
    </source>
</evidence>
<dbReference type="GeneID" id="80867608"/>
<dbReference type="GO" id="GO:0008270">
    <property type="term" value="F:zinc ion binding"/>
    <property type="evidence" value="ECO:0007669"/>
    <property type="project" value="InterPro"/>
</dbReference>
<name>A0A9W9E8R8_9HYPO</name>